<proteinExistence type="predicted"/>
<dbReference type="Proteomes" id="UP001341135">
    <property type="component" value="Chromosome"/>
</dbReference>
<name>A0ABN6ZM37_9CREN</name>
<dbReference type="InterPro" id="IPR050508">
    <property type="entry name" value="Methyltransf_Superfamily"/>
</dbReference>
<dbReference type="SUPFAM" id="SSF53335">
    <property type="entry name" value="S-adenosyl-L-methionine-dependent methyltransferases"/>
    <property type="match status" value="1"/>
</dbReference>
<protein>
    <recommendedName>
        <fullName evidence="1">Methyltransferase type 11 domain-containing protein</fullName>
    </recommendedName>
</protein>
<organism evidence="2 3">
    <name type="scientific">Pyrodictium abyssi</name>
    <dbReference type="NCBI Taxonomy" id="54256"/>
    <lineage>
        <taxon>Archaea</taxon>
        <taxon>Thermoproteota</taxon>
        <taxon>Thermoprotei</taxon>
        <taxon>Desulfurococcales</taxon>
        <taxon>Pyrodictiaceae</taxon>
        <taxon>Pyrodictium</taxon>
    </lineage>
</organism>
<evidence type="ECO:0000313" key="3">
    <source>
        <dbReference type="Proteomes" id="UP001341135"/>
    </source>
</evidence>
<feature type="domain" description="Methyltransferase type 11" evidence="1">
    <location>
        <begin position="45"/>
        <end position="140"/>
    </location>
</feature>
<dbReference type="Gene3D" id="3.40.50.150">
    <property type="entry name" value="Vaccinia Virus protein VP39"/>
    <property type="match status" value="1"/>
</dbReference>
<gene>
    <name evidence="2" type="ORF">PABY_08840</name>
</gene>
<reference evidence="2 3" key="1">
    <citation type="submission" date="2023-09" db="EMBL/GenBank/DDBJ databases">
        <title>Pyrofollis japonicus gen. nov. sp. nov., a novel member of the family Pyrodictiaceae isolated from the Iheya North hydrothermal field.</title>
        <authorList>
            <person name="Miyazaki U."/>
            <person name="Sanari M."/>
            <person name="Tame A."/>
            <person name="Kitajima M."/>
            <person name="Okamoto A."/>
            <person name="Sawayama S."/>
            <person name="Miyazaki J."/>
            <person name="Takai K."/>
            <person name="Nakagawa S."/>
        </authorList>
    </citation>
    <scope>NUCLEOTIDE SEQUENCE [LARGE SCALE GENOMIC DNA]</scope>
    <source>
        <strain evidence="2 3">AV2</strain>
    </source>
</reference>
<dbReference type="InterPro" id="IPR029063">
    <property type="entry name" value="SAM-dependent_MTases_sf"/>
</dbReference>
<dbReference type="EMBL" id="AP028907">
    <property type="protein sequence ID" value="BES81317.1"/>
    <property type="molecule type" value="Genomic_DNA"/>
</dbReference>
<dbReference type="PANTHER" id="PTHR42912">
    <property type="entry name" value="METHYLTRANSFERASE"/>
    <property type="match status" value="1"/>
</dbReference>
<evidence type="ECO:0000259" key="1">
    <source>
        <dbReference type="Pfam" id="PF08241"/>
    </source>
</evidence>
<dbReference type="CDD" id="cd02440">
    <property type="entry name" value="AdoMet_MTases"/>
    <property type="match status" value="1"/>
</dbReference>
<accession>A0ABN6ZM37</accession>
<sequence>MTSKKAIMREKYNVTSSGYDELYRDEQFEKYMLAMRSVKLHGKVLDNGCGTGLFLEYLASTHGVDGITYYICLDLSPGMLDVARKRTASLGLAHMVEHVEADAENLPLRSESVNYTVSFTVVDLVEDKSRALKEMDRVTKLYAVVTSLKKAHKIVRELPNYGLYIGETSKDYAFIRIKQKHSRAPTVDPSS</sequence>
<evidence type="ECO:0000313" key="2">
    <source>
        <dbReference type="EMBL" id="BES81317.1"/>
    </source>
</evidence>
<dbReference type="InterPro" id="IPR013216">
    <property type="entry name" value="Methyltransf_11"/>
</dbReference>
<dbReference type="Pfam" id="PF08241">
    <property type="entry name" value="Methyltransf_11"/>
    <property type="match status" value="1"/>
</dbReference>
<dbReference type="PANTHER" id="PTHR42912:SF80">
    <property type="entry name" value="METHYLTRANSFERASE DOMAIN-CONTAINING PROTEIN"/>
    <property type="match status" value="1"/>
</dbReference>
<keyword evidence="3" id="KW-1185">Reference proteome</keyword>